<gene>
    <name evidence="1" type="ORF">SAMN05446037_100296</name>
</gene>
<dbReference type="Proteomes" id="UP000198304">
    <property type="component" value="Unassembled WGS sequence"/>
</dbReference>
<name>A0A239AKP7_9FIRM</name>
<evidence type="ECO:0000313" key="2">
    <source>
        <dbReference type="Proteomes" id="UP000198304"/>
    </source>
</evidence>
<dbReference type="EMBL" id="FZOJ01000002">
    <property type="protein sequence ID" value="SNR95912.1"/>
    <property type="molecule type" value="Genomic_DNA"/>
</dbReference>
<sequence>MEDYRDCLACGHSMLTDCDDRLYCVLHEKIVREDDVCTEFKEEG</sequence>
<accession>A0A239AKP7</accession>
<protein>
    <submittedName>
        <fullName evidence="1">Uncharacterized protein</fullName>
    </submittedName>
</protein>
<reference evidence="1 2" key="1">
    <citation type="submission" date="2017-06" db="EMBL/GenBank/DDBJ databases">
        <authorList>
            <person name="Kim H.J."/>
            <person name="Triplett B.A."/>
        </authorList>
    </citation>
    <scope>NUCLEOTIDE SEQUENCE [LARGE SCALE GENOMIC DNA]</scope>
    <source>
        <strain evidence="1 2">SCA</strain>
    </source>
</reference>
<dbReference type="AlphaFoldDB" id="A0A239AKP7"/>
<keyword evidence="2" id="KW-1185">Reference proteome</keyword>
<organism evidence="1 2">
    <name type="scientific">Anaerovirgula multivorans</name>
    <dbReference type="NCBI Taxonomy" id="312168"/>
    <lineage>
        <taxon>Bacteria</taxon>
        <taxon>Bacillati</taxon>
        <taxon>Bacillota</taxon>
        <taxon>Clostridia</taxon>
        <taxon>Peptostreptococcales</taxon>
        <taxon>Natronincolaceae</taxon>
        <taxon>Anaerovirgula</taxon>
    </lineage>
</organism>
<evidence type="ECO:0000313" key="1">
    <source>
        <dbReference type="EMBL" id="SNR95912.1"/>
    </source>
</evidence>
<proteinExistence type="predicted"/>